<evidence type="ECO:0000313" key="2">
    <source>
        <dbReference type="Proteomes" id="UP000196536"/>
    </source>
</evidence>
<dbReference type="InterPro" id="IPR011004">
    <property type="entry name" value="Trimer_LpxA-like_sf"/>
</dbReference>
<dbReference type="CDD" id="cd04645">
    <property type="entry name" value="LbH_gamma_CA_like"/>
    <property type="match status" value="1"/>
</dbReference>
<dbReference type="RefSeq" id="WP_087620787.1">
    <property type="nucleotide sequence ID" value="NZ_NEXX01000003.1"/>
</dbReference>
<dbReference type="Pfam" id="PF00132">
    <property type="entry name" value="Hexapep"/>
    <property type="match status" value="1"/>
</dbReference>
<dbReference type="Proteomes" id="UP000196536">
    <property type="component" value="Unassembled WGS sequence"/>
</dbReference>
<organism evidence="1 2">
    <name type="scientific">Acinetobacter populi</name>
    <dbReference type="NCBI Taxonomy" id="1582270"/>
    <lineage>
        <taxon>Bacteria</taxon>
        <taxon>Pseudomonadati</taxon>
        <taxon>Pseudomonadota</taxon>
        <taxon>Gammaproteobacteria</taxon>
        <taxon>Moraxellales</taxon>
        <taxon>Moraxellaceae</taxon>
        <taxon>Acinetobacter</taxon>
    </lineage>
</organism>
<name>A0A1Z9YYA8_9GAMM</name>
<sequence>MTHNIRSYLEHRPQIDSSCYIDEMAVVIGEVSLAENVSVWPFAVIRGDVDSIQIGKNSNVQDHCMLHVSHKNASKPQGSPLIIGEEVTVGHHVNLHGCRIGDRVLVGINSIILDDAIIENDVMIGAGSLVPPRKVLKSGYLYVGQPVQQVRPLTEKELAFLSYSALHYVKVMNQHKLHQNEHSV</sequence>
<proteinExistence type="predicted"/>
<dbReference type="SUPFAM" id="SSF51161">
    <property type="entry name" value="Trimeric LpxA-like enzymes"/>
    <property type="match status" value="1"/>
</dbReference>
<dbReference type="InterPro" id="IPR001451">
    <property type="entry name" value="Hexapep"/>
</dbReference>
<gene>
    <name evidence="1" type="ORF">CAP51_10930</name>
</gene>
<evidence type="ECO:0000313" key="1">
    <source>
        <dbReference type="EMBL" id="OUY07189.1"/>
    </source>
</evidence>
<dbReference type="OrthoDB" id="9803036at2"/>
<keyword evidence="2" id="KW-1185">Reference proteome</keyword>
<dbReference type="InterPro" id="IPR050484">
    <property type="entry name" value="Transf_Hexapept/Carb_Anhydrase"/>
</dbReference>
<dbReference type="AlphaFoldDB" id="A0A1Z9YYA8"/>
<protein>
    <submittedName>
        <fullName evidence="1">Gamma carbonic anhydrase family protein</fullName>
    </submittedName>
</protein>
<dbReference type="EMBL" id="NEXX01000003">
    <property type="protein sequence ID" value="OUY07189.1"/>
    <property type="molecule type" value="Genomic_DNA"/>
</dbReference>
<dbReference type="InterPro" id="IPR047324">
    <property type="entry name" value="LbH_gamma_CA-like"/>
</dbReference>
<dbReference type="PANTHER" id="PTHR13061:SF56">
    <property type="entry name" value="PROTEIN YRDA"/>
    <property type="match status" value="1"/>
</dbReference>
<dbReference type="PANTHER" id="PTHR13061">
    <property type="entry name" value="DYNACTIN SUBUNIT P25"/>
    <property type="match status" value="1"/>
</dbReference>
<accession>A0A1Z9YYA8</accession>
<dbReference type="Gene3D" id="2.160.10.10">
    <property type="entry name" value="Hexapeptide repeat proteins"/>
    <property type="match status" value="1"/>
</dbReference>
<reference evidence="1 2" key="1">
    <citation type="submission" date="2017-05" db="EMBL/GenBank/DDBJ databases">
        <title>Acinetobacter populi ANC 5415 (= PBJ7), whole genome shotgun sequencing project.</title>
        <authorList>
            <person name="Nemec A."/>
            <person name="Radolfova-Krizova L."/>
        </authorList>
    </citation>
    <scope>NUCLEOTIDE SEQUENCE [LARGE SCALE GENOMIC DNA]</scope>
    <source>
        <strain evidence="1 2">PBJ7</strain>
    </source>
</reference>
<comment type="caution">
    <text evidence="1">The sequence shown here is derived from an EMBL/GenBank/DDBJ whole genome shotgun (WGS) entry which is preliminary data.</text>
</comment>